<dbReference type="PANTHER" id="PTHR30614:SF0">
    <property type="entry name" value="L-CYSTINE TRANSPORT SYSTEM PERMEASE PROTEIN TCYL"/>
    <property type="match status" value="1"/>
</dbReference>
<keyword evidence="5 9" id="KW-0812">Transmembrane</keyword>
<dbReference type="GO" id="GO:0006865">
    <property type="term" value="P:amino acid transport"/>
    <property type="evidence" value="ECO:0007669"/>
    <property type="project" value="UniProtKB-KW"/>
</dbReference>
<dbReference type="GO" id="GO:0022857">
    <property type="term" value="F:transmembrane transporter activity"/>
    <property type="evidence" value="ECO:0007669"/>
    <property type="project" value="InterPro"/>
</dbReference>
<evidence type="ECO:0000313" key="11">
    <source>
        <dbReference type="EMBL" id="MCW3475310.1"/>
    </source>
</evidence>
<comment type="similarity">
    <text evidence="2">Belongs to the binding-protein-dependent transport system permease family. HisMQ subfamily.</text>
</comment>
<feature type="transmembrane region" description="Helical" evidence="9">
    <location>
        <begin position="175"/>
        <end position="196"/>
    </location>
</feature>
<sequence>MDFALYLRYGPALASGFAVTLLCWFGGAALGLALGFVVALLQRLSFAPLRWLTRTYIEVVRGTPFLVQLFVLYDGGPSFGLRLDATSSGILALGIYGSAYFAEIFRAGFNAVPPGQVEAAASLGMAPFTILRRIRLPVMLVAIVPALTNMLIILSKETVVLSIITVPELMYQMQTMAAETFAAFETILAMAILYWIMVELVARAGRVVERRVTAFMTGAA</sequence>
<dbReference type="InterPro" id="IPR043429">
    <property type="entry name" value="ArtM/GltK/GlnP/TcyL/YhdX-like"/>
</dbReference>
<evidence type="ECO:0000313" key="12">
    <source>
        <dbReference type="Proteomes" id="UP001165679"/>
    </source>
</evidence>
<dbReference type="InterPro" id="IPR000515">
    <property type="entry name" value="MetI-like"/>
</dbReference>
<keyword evidence="6" id="KW-0029">Amino-acid transport</keyword>
<accession>A0AA42CHW9</accession>
<feature type="domain" description="ABC transmembrane type-1" evidence="10">
    <location>
        <begin position="17"/>
        <end position="205"/>
    </location>
</feature>
<dbReference type="NCBIfam" id="TIGR01726">
    <property type="entry name" value="HEQRo_perm_3TM"/>
    <property type="match status" value="1"/>
</dbReference>
<dbReference type="PANTHER" id="PTHR30614">
    <property type="entry name" value="MEMBRANE COMPONENT OF AMINO ACID ABC TRANSPORTER"/>
    <property type="match status" value="1"/>
</dbReference>
<evidence type="ECO:0000256" key="1">
    <source>
        <dbReference type="ARBA" id="ARBA00004429"/>
    </source>
</evidence>
<dbReference type="Proteomes" id="UP001165679">
    <property type="component" value="Unassembled WGS sequence"/>
</dbReference>
<dbReference type="AlphaFoldDB" id="A0AA42CHW9"/>
<reference evidence="11" key="2">
    <citation type="submission" date="2022-10" db="EMBL/GenBank/DDBJ databases">
        <authorList>
            <person name="Trinh H.N."/>
        </authorList>
    </citation>
    <scope>NUCLEOTIDE SEQUENCE</scope>
    <source>
        <strain evidence="11">RN2-1</strain>
    </source>
</reference>
<dbReference type="EMBL" id="JAPDNT010000008">
    <property type="protein sequence ID" value="MCW3475310.1"/>
    <property type="molecule type" value="Genomic_DNA"/>
</dbReference>
<keyword evidence="7 9" id="KW-1133">Transmembrane helix</keyword>
<dbReference type="InterPro" id="IPR010065">
    <property type="entry name" value="AA_ABC_transptr_permease_3TM"/>
</dbReference>
<evidence type="ECO:0000256" key="4">
    <source>
        <dbReference type="ARBA" id="ARBA00022475"/>
    </source>
</evidence>
<comment type="caution">
    <text evidence="11">The sequence shown here is derived from an EMBL/GenBank/DDBJ whole genome shotgun (WGS) entry which is preliminary data.</text>
</comment>
<dbReference type="PROSITE" id="PS50928">
    <property type="entry name" value="ABC_TM1"/>
    <property type="match status" value="1"/>
</dbReference>
<dbReference type="InterPro" id="IPR035906">
    <property type="entry name" value="MetI-like_sf"/>
</dbReference>
<dbReference type="SUPFAM" id="SSF161098">
    <property type="entry name" value="MetI-like"/>
    <property type="match status" value="1"/>
</dbReference>
<dbReference type="Pfam" id="PF00528">
    <property type="entry name" value="BPD_transp_1"/>
    <property type="match status" value="1"/>
</dbReference>
<dbReference type="Gene3D" id="1.10.3720.10">
    <property type="entry name" value="MetI-like"/>
    <property type="match status" value="1"/>
</dbReference>
<feature type="transmembrane region" description="Helical" evidence="9">
    <location>
        <begin position="12"/>
        <end position="41"/>
    </location>
</feature>
<proteinExistence type="inferred from homology"/>
<dbReference type="GO" id="GO:0043190">
    <property type="term" value="C:ATP-binding cassette (ABC) transporter complex"/>
    <property type="evidence" value="ECO:0007669"/>
    <property type="project" value="InterPro"/>
</dbReference>
<keyword evidence="8 9" id="KW-0472">Membrane</keyword>
<keyword evidence="4" id="KW-1003">Cell membrane</keyword>
<evidence type="ECO:0000256" key="5">
    <source>
        <dbReference type="ARBA" id="ARBA00022692"/>
    </source>
</evidence>
<dbReference type="CDD" id="cd06261">
    <property type="entry name" value="TM_PBP2"/>
    <property type="match status" value="1"/>
</dbReference>
<evidence type="ECO:0000256" key="7">
    <source>
        <dbReference type="ARBA" id="ARBA00022989"/>
    </source>
</evidence>
<evidence type="ECO:0000256" key="9">
    <source>
        <dbReference type="RuleBase" id="RU363032"/>
    </source>
</evidence>
<gene>
    <name evidence="11" type="ORF">OL599_12075</name>
</gene>
<protein>
    <submittedName>
        <fullName evidence="11">Amino acid ABC transporter permease</fullName>
    </submittedName>
</protein>
<evidence type="ECO:0000259" key="10">
    <source>
        <dbReference type="PROSITE" id="PS50928"/>
    </source>
</evidence>
<evidence type="ECO:0000256" key="8">
    <source>
        <dbReference type="ARBA" id="ARBA00023136"/>
    </source>
</evidence>
<dbReference type="RefSeq" id="WP_264714020.1">
    <property type="nucleotide sequence ID" value="NZ_JAPDNT010000008.1"/>
</dbReference>
<name>A0AA42CHW9_9PROT</name>
<evidence type="ECO:0000256" key="6">
    <source>
        <dbReference type="ARBA" id="ARBA00022970"/>
    </source>
</evidence>
<keyword evidence="12" id="KW-1185">Reference proteome</keyword>
<organism evidence="11 12">
    <name type="scientific">Limobrevibacterium gyesilva</name>
    <dbReference type="NCBI Taxonomy" id="2991712"/>
    <lineage>
        <taxon>Bacteria</taxon>
        <taxon>Pseudomonadati</taxon>
        <taxon>Pseudomonadota</taxon>
        <taxon>Alphaproteobacteria</taxon>
        <taxon>Acetobacterales</taxon>
        <taxon>Acetobacteraceae</taxon>
        <taxon>Limobrevibacterium</taxon>
    </lineage>
</organism>
<feature type="transmembrane region" description="Helical" evidence="9">
    <location>
        <begin position="134"/>
        <end position="155"/>
    </location>
</feature>
<evidence type="ECO:0000256" key="2">
    <source>
        <dbReference type="ARBA" id="ARBA00010072"/>
    </source>
</evidence>
<comment type="subcellular location">
    <subcellularLocation>
        <location evidence="1">Cell inner membrane</location>
        <topology evidence="1">Multi-pass membrane protein</topology>
    </subcellularLocation>
    <subcellularLocation>
        <location evidence="9">Cell membrane</location>
        <topology evidence="9">Multi-pass membrane protein</topology>
    </subcellularLocation>
</comment>
<reference evidence="11" key="1">
    <citation type="submission" date="2022-09" db="EMBL/GenBank/DDBJ databases">
        <title>Rhodovastum sp. nov. RN2-1 isolated from soil in Seongnam, South Korea.</title>
        <authorList>
            <person name="Le N.T."/>
        </authorList>
    </citation>
    <scope>NUCLEOTIDE SEQUENCE</scope>
    <source>
        <strain evidence="11">RN2-1</strain>
    </source>
</reference>
<evidence type="ECO:0000256" key="3">
    <source>
        <dbReference type="ARBA" id="ARBA00022448"/>
    </source>
</evidence>
<keyword evidence="3 9" id="KW-0813">Transport</keyword>